<dbReference type="RefSeq" id="WP_188555404.1">
    <property type="nucleotide sequence ID" value="NZ_BMGT01000004.1"/>
</dbReference>
<reference evidence="1" key="1">
    <citation type="journal article" date="2014" name="Int. J. Syst. Evol. Microbiol.">
        <title>Complete genome sequence of Corynebacterium casei LMG S-19264T (=DSM 44701T), isolated from a smear-ripened cheese.</title>
        <authorList>
            <consortium name="US DOE Joint Genome Institute (JGI-PGF)"/>
            <person name="Walter F."/>
            <person name="Albersmeier A."/>
            <person name="Kalinowski J."/>
            <person name="Ruckert C."/>
        </authorList>
    </citation>
    <scope>NUCLEOTIDE SEQUENCE</scope>
    <source>
        <strain evidence="1">CGMCC 1.12997</strain>
    </source>
</reference>
<dbReference type="Pfam" id="PF14454">
    <property type="entry name" value="Prok_Ub"/>
    <property type="match status" value="1"/>
</dbReference>
<gene>
    <name evidence="1" type="ORF">GCM10011585_33650</name>
</gene>
<comment type="caution">
    <text evidence="1">The sequence shown here is derived from an EMBL/GenBank/DDBJ whole genome shotgun (WGS) entry which is preliminary data.</text>
</comment>
<dbReference type="InterPro" id="IPR022289">
    <property type="entry name" value="PRTRC_protein-C"/>
</dbReference>
<keyword evidence="2" id="KW-1185">Reference proteome</keyword>
<dbReference type="EMBL" id="BMGT01000004">
    <property type="protein sequence ID" value="GGG86927.1"/>
    <property type="molecule type" value="Genomic_DNA"/>
</dbReference>
<sequence>MAILTATALRREFVYNGTVIPDPNPAMSPEQVRDVLVAAYPEIATAALTGPELKGDTARYNFSRAIGSKG</sequence>
<protein>
    <recommendedName>
        <fullName evidence="3">PRTRC genetic system protein C</fullName>
    </recommendedName>
</protein>
<evidence type="ECO:0000313" key="2">
    <source>
        <dbReference type="Proteomes" id="UP000647241"/>
    </source>
</evidence>
<evidence type="ECO:0000313" key="1">
    <source>
        <dbReference type="EMBL" id="GGG86927.1"/>
    </source>
</evidence>
<dbReference type="Proteomes" id="UP000647241">
    <property type="component" value="Unassembled WGS sequence"/>
</dbReference>
<organism evidence="1 2">
    <name type="scientific">Edaphobacter dinghuensis</name>
    <dbReference type="NCBI Taxonomy" id="1560005"/>
    <lineage>
        <taxon>Bacteria</taxon>
        <taxon>Pseudomonadati</taxon>
        <taxon>Acidobacteriota</taxon>
        <taxon>Terriglobia</taxon>
        <taxon>Terriglobales</taxon>
        <taxon>Acidobacteriaceae</taxon>
        <taxon>Edaphobacter</taxon>
    </lineage>
</organism>
<dbReference type="InterPro" id="IPR032866">
    <property type="entry name" value="Prok_Ub"/>
</dbReference>
<evidence type="ECO:0008006" key="3">
    <source>
        <dbReference type="Google" id="ProtNLM"/>
    </source>
</evidence>
<name>A0A917HPW9_9BACT</name>
<proteinExistence type="predicted"/>
<reference evidence="1" key="2">
    <citation type="submission" date="2020-09" db="EMBL/GenBank/DDBJ databases">
        <authorList>
            <person name="Sun Q."/>
            <person name="Zhou Y."/>
        </authorList>
    </citation>
    <scope>NUCLEOTIDE SEQUENCE</scope>
    <source>
        <strain evidence="1">CGMCC 1.12997</strain>
    </source>
</reference>
<accession>A0A917HPW9</accession>
<dbReference type="NCBIfam" id="TIGR03738">
    <property type="entry name" value="PRTRC_C"/>
    <property type="match status" value="1"/>
</dbReference>
<dbReference type="AlphaFoldDB" id="A0A917HPW9"/>